<accession>A0A382SF98</accession>
<gene>
    <name evidence="1" type="ORF">METZ01_LOCUS361096</name>
</gene>
<feature type="non-terminal residue" evidence="1">
    <location>
        <position position="311"/>
    </location>
</feature>
<dbReference type="AlphaFoldDB" id="A0A382SF98"/>
<feature type="non-terminal residue" evidence="1">
    <location>
        <position position="1"/>
    </location>
</feature>
<dbReference type="EMBL" id="UINC01128469">
    <property type="protein sequence ID" value="SVD08242.1"/>
    <property type="molecule type" value="Genomic_DNA"/>
</dbReference>
<reference evidence="1" key="1">
    <citation type="submission" date="2018-05" db="EMBL/GenBank/DDBJ databases">
        <authorList>
            <person name="Lanie J.A."/>
            <person name="Ng W.-L."/>
            <person name="Kazmierczak K.M."/>
            <person name="Andrzejewski T.M."/>
            <person name="Davidsen T.M."/>
            <person name="Wayne K.J."/>
            <person name="Tettelin H."/>
            <person name="Glass J.I."/>
            <person name="Rusch D."/>
            <person name="Podicherti R."/>
            <person name="Tsui H.-C.T."/>
            <person name="Winkler M.E."/>
        </authorList>
    </citation>
    <scope>NUCLEOTIDE SEQUENCE</scope>
</reference>
<sequence>DIEKANFAVYSFETSLSELKKDGRYENLDDINFESASVLSEPDHEVNTDDSSFTFQDKARKKVIAREYWGYWDIDDTGEVKPFVATWVGDTFIRMEENPYPDKKLPFVLVQYLPRRKNIYGEPDAALIEDNQKIIGAVTRGMIDIIGRSASGQQGIRKDALDVTNARKFERGDDYKFNANVDPKQAFHMEVYPEIPRSAIEVLNMQSNDAEALTGVKAFTQGISGGAALGTSATAVRSALDATSKRELGILRRLSNGLNRIGRKVISMNSEFLEDEEIIRITNEEFIAINRNDLGGMYDIKLNISTAEADE</sequence>
<dbReference type="InterPro" id="IPR056909">
    <property type="entry name" value="SU10_portal"/>
</dbReference>
<dbReference type="Pfam" id="PF23899">
    <property type="entry name" value="SU10_portal"/>
    <property type="match status" value="1"/>
</dbReference>
<protein>
    <submittedName>
        <fullName evidence="1">Uncharacterized protein</fullName>
    </submittedName>
</protein>
<organism evidence="1">
    <name type="scientific">marine metagenome</name>
    <dbReference type="NCBI Taxonomy" id="408172"/>
    <lineage>
        <taxon>unclassified sequences</taxon>
        <taxon>metagenomes</taxon>
        <taxon>ecological metagenomes</taxon>
    </lineage>
</organism>
<name>A0A382SF98_9ZZZZ</name>
<proteinExistence type="predicted"/>
<evidence type="ECO:0000313" key="1">
    <source>
        <dbReference type="EMBL" id="SVD08242.1"/>
    </source>
</evidence>